<dbReference type="InterPro" id="IPR011989">
    <property type="entry name" value="ARM-like"/>
</dbReference>
<feature type="compositionally biased region" description="Basic and acidic residues" evidence="1">
    <location>
        <begin position="223"/>
        <end position="232"/>
    </location>
</feature>
<evidence type="ECO:0000256" key="1">
    <source>
        <dbReference type="SAM" id="MobiDB-lite"/>
    </source>
</evidence>
<evidence type="ECO:0000313" key="2">
    <source>
        <dbReference type="EMBL" id="RKP13300.1"/>
    </source>
</evidence>
<dbReference type="OrthoDB" id="10542728at2759"/>
<feature type="compositionally biased region" description="Polar residues" evidence="1">
    <location>
        <begin position="333"/>
        <end position="346"/>
    </location>
</feature>
<proteinExistence type="predicted"/>
<name>A0A4P9Y649_9FUNG</name>
<reference evidence="3" key="1">
    <citation type="journal article" date="2018" name="Nat. Microbiol.">
        <title>Leveraging single-cell genomics to expand the fungal tree of life.</title>
        <authorList>
            <person name="Ahrendt S.R."/>
            <person name="Quandt C.A."/>
            <person name="Ciobanu D."/>
            <person name="Clum A."/>
            <person name="Salamov A."/>
            <person name="Andreopoulos B."/>
            <person name="Cheng J.F."/>
            <person name="Woyke T."/>
            <person name="Pelin A."/>
            <person name="Henrissat B."/>
            <person name="Reynolds N.K."/>
            <person name="Benny G.L."/>
            <person name="Smith M.E."/>
            <person name="James T.Y."/>
            <person name="Grigoriev I.V."/>
        </authorList>
    </citation>
    <scope>NUCLEOTIDE SEQUENCE [LARGE SCALE GENOMIC DNA]</scope>
</reference>
<dbReference type="AlphaFoldDB" id="A0A4P9Y649"/>
<keyword evidence="3" id="KW-1185">Reference proteome</keyword>
<gene>
    <name evidence="2" type="ORF">BJ684DRAFT_20191</name>
</gene>
<evidence type="ECO:0000313" key="3">
    <source>
        <dbReference type="Proteomes" id="UP000267251"/>
    </source>
</evidence>
<dbReference type="Proteomes" id="UP000267251">
    <property type="component" value="Unassembled WGS sequence"/>
</dbReference>
<feature type="compositionally biased region" description="Low complexity" evidence="1">
    <location>
        <begin position="507"/>
        <end position="522"/>
    </location>
</feature>
<feature type="region of interest" description="Disordered" evidence="1">
    <location>
        <begin position="324"/>
        <end position="550"/>
    </location>
</feature>
<organism evidence="2 3">
    <name type="scientific">Piptocephalis cylindrospora</name>
    <dbReference type="NCBI Taxonomy" id="1907219"/>
    <lineage>
        <taxon>Eukaryota</taxon>
        <taxon>Fungi</taxon>
        <taxon>Fungi incertae sedis</taxon>
        <taxon>Zoopagomycota</taxon>
        <taxon>Zoopagomycotina</taxon>
        <taxon>Zoopagomycetes</taxon>
        <taxon>Zoopagales</taxon>
        <taxon>Piptocephalidaceae</taxon>
        <taxon>Piptocephalis</taxon>
    </lineage>
</organism>
<dbReference type="InterPro" id="IPR016024">
    <property type="entry name" value="ARM-type_fold"/>
</dbReference>
<feature type="region of interest" description="Disordered" evidence="1">
    <location>
        <begin position="207"/>
        <end position="232"/>
    </location>
</feature>
<feature type="region of interest" description="Disordered" evidence="1">
    <location>
        <begin position="146"/>
        <end position="172"/>
    </location>
</feature>
<feature type="compositionally biased region" description="Acidic residues" evidence="1">
    <location>
        <begin position="442"/>
        <end position="455"/>
    </location>
</feature>
<dbReference type="EMBL" id="KZ988056">
    <property type="protein sequence ID" value="RKP13300.1"/>
    <property type="molecule type" value="Genomic_DNA"/>
</dbReference>
<protein>
    <submittedName>
        <fullName evidence="2">Uncharacterized protein</fullName>
    </submittedName>
</protein>
<dbReference type="SUPFAM" id="SSF48371">
    <property type="entry name" value="ARM repeat"/>
    <property type="match status" value="1"/>
</dbReference>
<sequence>MPLIGKVRGFFRRTDEGEVCPPLDPTSIDSLVTVLSFPEAASNVPKVLDALVALCSTNAPDTTSTDTPILTFNLTPLAKPVASKVLSEYIQVAETALGVIRYLLENHISTLTLHAPIFVPALLHLAFHPPPASWIPDPVASSPWKSFFSRSTPTDPSKKEEDIEDEDEDKDTRAAQAHRLLQDMVITHHLPQIVSLLCRHLSVSPSALYPPEPSTEGGDEEEKGPQHTHHDEPISEQVVEWIATAVETIPPSLLLPYAADLEEMIQKSALDPSLEVRQCSVRVYLLYLRLPSPSSSPSPAHTFQATMSEPVRKSLSAGLRSALIQRKAHRSPSTKSDESVSPTSPRSLILGTWPRSLSAEDSTRPSPPPARINRRSTLMSGAKRRWRDSRTSSMLLPTPTPRIELSGLSSPSSKHLPGSDKDDFVSGALAGLGKIQAHPAVEEDEEPGEDQEGDCASDQGLAPPLGRGDKSKSVRPSRSDSGLPILSDGDNGVSTAKGKGGSTVKASSWSLRRGLSSLWRGGSSQGPSPTVQPTLVVGQNDVDATGISSK</sequence>
<dbReference type="Gene3D" id="1.25.10.10">
    <property type="entry name" value="Leucine-rich Repeat Variant"/>
    <property type="match status" value="1"/>
</dbReference>
<accession>A0A4P9Y649</accession>